<accession>A0A833VXH6</accession>
<name>A0A833VXH6_9POAL</name>
<organism evidence="1 2">
    <name type="scientific">Carex littledalei</name>
    <dbReference type="NCBI Taxonomy" id="544730"/>
    <lineage>
        <taxon>Eukaryota</taxon>
        <taxon>Viridiplantae</taxon>
        <taxon>Streptophyta</taxon>
        <taxon>Embryophyta</taxon>
        <taxon>Tracheophyta</taxon>
        <taxon>Spermatophyta</taxon>
        <taxon>Magnoliopsida</taxon>
        <taxon>Liliopsida</taxon>
        <taxon>Poales</taxon>
        <taxon>Cyperaceae</taxon>
        <taxon>Cyperoideae</taxon>
        <taxon>Cariceae</taxon>
        <taxon>Carex</taxon>
        <taxon>Carex subgen. Euthyceras</taxon>
    </lineage>
</organism>
<gene>
    <name evidence="1" type="ORF">FCM35_KLT15504</name>
</gene>
<keyword evidence="2" id="KW-1185">Reference proteome</keyword>
<protein>
    <submittedName>
        <fullName evidence="1">Uncharacterized protein</fullName>
    </submittedName>
</protein>
<sequence length="133" mass="15265">MSSFGSRMLPCTRERLFSSLVSFFVRSILEIENKRREKEPGIGSAWCGGSAEHDLDQRGSCLLLKGLRSEVEKRRAATWFWDEDQRGVESTHEKLRLRRRGTPMGISRLRYKRASCCSEGCSSRQPPLDDVVR</sequence>
<comment type="caution">
    <text evidence="1">The sequence shown here is derived from an EMBL/GenBank/DDBJ whole genome shotgun (WGS) entry which is preliminary data.</text>
</comment>
<dbReference type="AlphaFoldDB" id="A0A833VXH6"/>
<evidence type="ECO:0000313" key="2">
    <source>
        <dbReference type="Proteomes" id="UP000623129"/>
    </source>
</evidence>
<dbReference type="Proteomes" id="UP000623129">
    <property type="component" value="Unassembled WGS sequence"/>
</dbReference>
<proteinExistence type="predicted"/>
<reference evidence="1" key="1">
    <citation type="submission" date="2020-01" db="EMBL/GenBank/DDBJ databases">
        <title>Genome sequence of Kobresia littledalei, the first chromosome-level genome in the family Cyperaceae.</title>
        <authorList>
            <person name="Qu G."/>
        </authorList>
    </citation>
    <scope>NUCLEOTIDE SEQUENCE</scope>
    <source>
        <strain evidence="1">C.B.Clarke</strain>
        <tissue evidence="1">Leaf</tissue>
    </source>
</reference>
<dbReference type="EMBL" id="SWLB01000003">
    <property type="protein sequence ID" value="KAF3339733.1"/>
    <property type="molecule type" value="Genomic_DNA"/>
</dbReference>
<evidence type="ECO:0000313" key="1">
    <source>
        <dbReference type="EMBL" id="KAF3339733.1"/>
    </source>
</evidence>